<comment type="caution">
    <text evidence="1">The sequence shown here is derived from an EMBL/GenBank/DDBJ whole genome shotgun (WGS) entry which is preliminary data.</text>
</comment>
<dbReference type="RefSeq" id="WP_087431626.1">
    <property type="nucleotide sequence ID" value="NZ_JAMDLV010000053.1"/>
</dbReference>
<evidence type="ECO:0000313" key="1">
    <source>
        <dbReference type="EMBL" id="MCY9521901.1"/>
    </source>
</evidence>
<sequence length="233" mass="26674">MKAYHFFDVAMFNLFSKERAVITPQQQQIGIDSKDLEPITMCELIQPNYYKGFQKILIQHEGVKRQRGRAYGEDLFFEKFVEDKSMNAYYNAEMRLLLIEGNKSTVNGCVKRLKKHFSDTFSVNRSDVDFPYLIQHSTNVWGSWFGGLNTGTLRSAALFGDHVNLSDDFDRLKAAGNLSSLNCALSFEKITYDFTITLNKTVVIMKPKTPEEDIDLLLALKPILYKEVSLAEV</sequence>
<proteinExistence type="predicted"/>
<evidence type="ECO:0000313" key="2">
    <source>
        <dbReference type="Proteomes" id="UP001207626"/>
    </source>
</evidence>
<organism evidence="1 2">
    <name type="scientific">Paenibacillus apiarius</name>
    <dbReference type="NCBI Taxonomy" id="46240"/>
    <lineage>
        <taxon>Bacteria</taxon>
        <taxon>Bacillati</taxon>
        <taxon>Bacillota</taxon>
        <taxon>Bacilli</taxon>
        <taxon>Bacillales</taxon>
        <taxon>Paenibacillaceae</taxon>
        <taxon>Paenibacillus</taxon>
    </lineage>
</organism>
<keyword evidence="2" id="KW-1185">Reference proteome</keyword>
<reference evidence="1 2" key="1">
    <citation type="submission" date="2022-05" db="EMBL/GenBank/DDBJ databases">
        <title>Genome Sequencing of Bee-Associated Microbes.</title>
        <authorList>
            <person name="Dunlap C."/>
        </authorList>
    </citation>
    <scope>NUCLEOTIDE SEQUENCE [LARGE SCALE GENOMIC DNA]</scope>
    <source>
        <strain evidence="1 2">NRRL NRS-1438</strain>
    </source>
</reference>
<name>A0ABT4DX15_9BACL</name>
<dbReference type="Proteomes" id="UP001207626">
    <property type="component" value="Unassembled WGS sequence"/>
</dbReference>
<protein>
    <submittedName>
        <fullName evidence="1">Uncharacterized protein</fullName>
    </submittedName>
</protein>
<dbReference type="EMBL" id="JAMDLW010000029">
    <property type="protein sequence ID" value="MCY9521901.1"/>
    <property type="molecule type" value="Genomic_DNA"/>
</dbReference>
<gene>
    <name evidence="1" type="ORF">M5X09_19895</name>
</gene>
<accession>A0ABT4DX15</accession>